<reference evidence="1 2" key="1">
    <citation type="submission" date="2018-12" db="EMBL/GenBank/DDBJ databases">
        <title>Draft genome sequence of Xylaria grammica IHI A82.</title>
        <authorList>
            <person name="Buettner E."/>
            <person name="Kellner H."/>
        </authorList>
    </citation>
    <scope>NUCLEOTIDE SEQUENCE [LARGE SCALE GENOMIC DNA]</scope>
    <source>
        <strain evidence="1 2">IHI A82</strain>
    </source>
</reference>
<proteinExistence type="predicted"/>
<evidence type="ECO:0000313" key="1">
    <source>
        <dbReference type="EMBL" id="RWA03902.1"/>
    </source>
</evidence>
<dbReference type="Proteomes" id="UP000286045">
    <property type="component" value="Unassembled WGS sequence"/>
</dbReference>
<evidence type="ECO:0000313" key="2">
    <source>
        <dbReference type="Proteomes" id="UP000286045"/>
    </source>
</evidence>
<organism evidence="1 2">
    <name type="scientific">Xylaria grammica</name>
    <dbReference type="NCBI Taxonomy" id="363999"/>
    <lineage>
        <taxon>Eukaryota</taxon>
        <taxon>Fungi</taxon>
        <taxon>Dikarya</taxon>
        <taxon>Ascomycota</taxon>
        <taxon>Pezizomycotina</taxon>
        <taxon>Sordariomycetes</taxon>
        <taxon>Xylariomycetidae</taxon>
        <taxon>Xylariales</taxon>
        <taxon>Xylariaceae</taxon>
        <taxon>Xylaria</taxon>
    </lineage>
</organism>
<gene>
    <name evidence="1" type="ORF">EKO27_g11202</name>
</gene>
<accession>A0A439CP36</accession>
<name>A0A439CP36_9PEZI</name>
<protein>
    <submittedName>
        <fullName evidence="1">Uncharacterized protein</fullName>
    </submittedName>
</protein>
<dbReference type="EMBL" id="RYZI01000677">
    <property type="protein sequence ID" value="RWA03902.1"/>
    <property type="molecule type" value="Genomic_DNA"/>
</dbReference>
<keyword evidence="2" id="KW-1185">Reference proteome</keyword>
<comment type="caution">
    <text evidence="1">The sequence shown here is derived from an EMBL/GenBank/DDBJ whole genome shotgun (WGS) entry which is preliminary data.</text>
</comment>
<dbReference type="AlphaFoldDB" id="A0A439CP36"/>
<sequence length="116" mass="13306">MSIDINLPSIYSVENGLYKVTISVEDDGSVAWDQIQDVHIQVWEADGRPTDRKRRAKFQPTDGRYVIEWNARWFGGLAVWDTFRFRVTLVSESGRALKQAESGDVTVVTSEWLRSQ</sequence>